<keyword evidence="4" id="KW-0479">Metal-binding</keyword>
<evidence type="ECO:0000313" key="13">
    <source>
        <dbReference type="Proteomes" id="UP000691718"/>
    </source>
</evidence>
<evidence type="ECO:0000256" key="2">
    <source>
        <dbReference type="ARBA" id="ARBA00008423"/>
    </source>
</evidence>
<feature type="compositionally biased region" description="Polar residues" evidence="10">
    <location>
        <begin position="307"/>
        <end position="317"/>
    </location>
</feature>
<evidence type="ECO:0000256" key="8">
    <source>
        <dbReference type="ARBA" id="ARBA00023242"/>
    </source>
</evidence>
<feature type="compositionally biased region" description="Basic residues" evidence="10">
    <location>
        <begin position="128"/>
        <end position="148"/>
    </location>
</feature>
<sequence length="947" mass="106864">MDVVGSEIGQKMRSAIKAKLTELGCYVDDELPDYVMVMVANKRTRSQMEEDLQLFLGDNTELFVNWLHQVLKKLQEVTVTAPLITIEGEKSKERSRSKERKAKDKKHKEKIKKSDGAKKSKKKEKEKTHRKKEEKKMHKSKKKSKHHEMIRPNVPPLLMNMEKESEPSITDVFAGQILKNHGITIDDSKQEQIHVDQKSTIKETKWPILPIIDPATISSQPEPEMEQTTIASISSVGGPREEHIKEINEIEAKISGLKQKLADQLDSMSDDEDFLNIRTEAEELMNDFAEDVLQEISQSAPVVATPPLTSQTCISQIPTTETPKELPKETPKEFSKENPKELPNETTETLPHIELNLPKRPIRERLGVREPPKQVPEIREKEKDKATKPAESPERFTPERQPEAQVQPKSVKSRLGGTPERHDRISFSEETNTDKTELSKRLTSRVSVLENRPTRSTCASVVRVRPRPRVSAPASNLLLKAVADAHKSLLNAPPKVEPDQQKIKRALVLPMRRCVDAQKIVIQVPGDSTQMDTRSDITSTGDMDSDGDDKNSMQENNVTSKKEFMPMQITKVINNTDYMQHRTTSRRDDSLIIETINIHNTTVDKDRDTKFIVTMDGYLPNAFLAKKLMMEGLLDDDDIDKEKLIKPAKSVLKTKDMDDDVDKDKNVSAKSELKTTDKDEETKEKENVEKPTEEVEPPSVKAPSDIVKKRLSDTSEESDTQVIIKQEEPEQSGEKRKNVEVTTDKDSVTNPESPPVKKRKASPIVFSVDKQEKEVERVRERTQSASSDGHVVVTTTTDSHKYDSVPPLSQAERKLVWCRSFPLCRFGSACAFAHPRCKFAASCTRRGCVYSHAPGPLPPAAPPVPPVLGERSSGNFSRASHVVPAANYKSISAGNLANLCKFYPNCVNPACHFYHPKPCRYGKACVNKLECNFYHNDMPLGKWKYPV</sequence>
<organism evidence="12 13">
    <name type="scientific">Parnassius apollo</name>
    <name type="common">Apollo butterfly</name>
    <name type="synonym">Papilio apollo</name>
    <dbReference type="NCBI Taxonomy" id="110799"/>
    <lineage>
        <taxon>Eukaryota</taxon>
        <taxon>Metazoa</taxon>
        <taxon>Ecdysozoa</taxon>
        <taxon>Arthropoda</taxon>
        <taxon>Hexapoda</taxon>
        <taxon>Insecta</taxon>
        <taxon>Pterygota</taxon>
        <taxon>Neoptera</taxon>
        <taxon>Endopterygota</taxon>
        <taxon>Lepidoptera</taxon>
        <taxon>Glossata</taxon>
        <taxon>Ditrysia</taxon>
        <taxon>Papilionoidea</taxon>
        <taxon>Papilionidae</taxon>
        <taxon>Parnassiinae</taxon>
        <taxon>Parnassini</taxon>
        <taxon>Parnassius</taxon>
        <taxon>Parnassius</taxon>
    </lineage>
</organism>
<dbReference type="Pfam" id="PF14608">
    <property type="entry name" value="zf-CCCH_2"/>
    <property type="match status" value="4"/>
</dbReference>
<dbReference type="GO" id="GO:0005737">
    <property type="term" value="C:cytoplasm"/>
    <property type="evidence" value="ECO:0007669"/>
    <property type="project" value="TreeGrafter"/>
</dbReference>
<accession>A0A8S3WC60</accession>
<feature type="compositionally biased region" description="Basic and acidic residues" evidence="10">
    <location>
        <begin position="112"/>
        <end position="127"/>
    </location>
</feature>
<feature type="region of interest" description="Disordered" evidence="10">
    <location>
        <begin position="658"/>
        <end position="761"/>
    </location>
</feature>
<feature type="region of interest" description="Disordered" evidence="10">
    <location>
        <begin position="306"/>
        <end position="443"/>
    </location>
</feature>
<keyword evidence="5" id="KW-0677">Repeat</keyword>
<dbReference type="GO" id="GO:0005634">
    <property type="term" value="C:nucleus"/>
    <property type="evidence" value="ECO:0007669"/>
    <property type="project" value="UniProtKB-SubCell"/>
</dbReference>
<protein>
    <recommendedName>
        <fullName evidence="3">Zinc finger CCCH domain-containing protein 14</fullName>
    </recommendedName>
</protein>
<feature type="domain" description="C3H1-type" evidence="11">
    <location>
        <begin position="894"/>
        <end position="917"/>
    </location>
</feature>
<proteinExistence type="inferred from homology"/>
<dbReference type="GO" id="GO:0043488">
    <property type="term" value="P:regulation of mRNA stability"/>
    <property type="evidence" value="ECO:0007669"/>
    <property type="project" value="InterPro"/>
</dbReference>
<feature type="compositionally biased region" description="Basic and acidic residues" evidence="10">
    <location>
        <begin position="662"/>
        <end position="693"/>
    </location>
</feature>
<dbReference type="GO" id="GO:0008270">
    <property type="term" value="F:zinc ion binding"/>
    <property type="evidence" value="ECO:0007669"/>
    <property type="project" value="UniProtKB-KW"/>
</dbReference>
<dbReference type="GO" id="GO:0008143">
    <property type="term" value="F:poly(A) binding"/>
    <property type="evidence" value="ECO:0007669"/>
    <property type="project" value="InterPro"/>
</dbReference>
<feature type="compositionally biased region" description="Basic and acidic residues" evidence="10">
    <location>
        <begin position="361"/>
        <end position="402"/>
    </location>
</feature>
<feature type="domain" description="C3H1-type" evidence="11">
    <location>
        <begin position="812"/>
        <end position="836"/>
    </location>
</feature>
<feature type="compositionally biased region" description="Basic and acidic residues" evidence="10">
    <location>
        <begin position="770"/>
        <end position="782"/>
    </location>
</feature>
<dbReference type="OrthoDB" id="5589010at2759"/>
<name>A0A8S3WC60_PARAO</name>
<feature type="compositionally biased region" description="Basic and acidic residues" evidence="10">
    <location>
        <begin position="725"/>
        <end position="747"/>
    </location>
</feature>
<evidence type="ECO:0000256" key="3">
    <source>
        <dbReference type="ARBA" id="ARBA00015071"/>
    </source>
</evidence>
<feature type="region of interest" description="Disordered" evidence="10">
    <location>
        <begin position="770"/>
        <end position="789"/>
    </location>
</feature>
<dbReference type="InterPro" id="IPR000571">
    <property type="entry name" value="Znf_CCCH"/>
</dbReference>
<comment type="subcellular location">
    <subcellularLocation>
        <location evidence="1">Nucleus</location>
    </subcellularLocation>
</comment>
<dbReference type="InterPro" id="IPR040366">
    <property type="entry name" value="Nab2/ZC3H14"/>
</dbReference>
<dbReference type="SMART" id="SM00356">
    <property type="entry name" value="ZnF_C3H1"/>
    <property type="match status" value="2"/>
</dbReference>
<evidence type="ECO:0000259" key="11">
    <source>
        <dbReference type="SMART" id="SM00356"/>
    </source>
</evidence>
<comment type="similarity">
    <text evidence="2">Belongs to the ZC3H14 family.</text>
</comment>
<evidence type="ECO:0000256" key="5">
    <source>
        <dbReference type="ARBA" id="ARBA00022737"/>
    </source>
</evidence>
<comment type="caution">
    <text evidence="12">The sequence shown here is derived from an EMBL/GenBank/DDBJ whole genome shotgun (WGS) entry which is preliminary data.</text>
</comment>
<feature type="coiled-coil region" evidence="9">
    <location>
        <begin position="240"/>
        <end position="267"/>
    </location>
</feature>
<evidence type="ECO:0000256" key="1">
    <source>
        <dbReference type="ARBA" id="ARBA00004123"/>
    </source>
</evidence>
<dbReference type="PANTHER" id="PTHR14738:SF29">
    <property type="entry name" value="ZINC FINGER CCCH DOMAIN-CONTAINING PROTEIN 14"/>
    <property type="match status" value="1"/>
</dbReference>
<evidence type="ECO:0000313" key="12">
    <source>
        <dbReference type="EMBL" id="CAG4951001.1"/>
    </source>
</evidence>
<dbReference type="AlphaFoldDB" id="A0A8S3WC60"/>
<dbReference type="EMBL" id="CAJQZP010000246">
    <property type="protein sequence ID" value="CAG4951001.1"/>
    <property type="molecule type" value="Genomic_DNA"/>
</dbReference>
<keyword evidence="7" id="KW-0862">Zinc</keyword>
<gene>
    <name evidence="12" type="ORF">PAPOLLO_LOCUS4310</name>
</gene>
<keyword evidence="6" id="KW-0863">Zinc-finger</keyword>
<keyword evidence="13" id="KW-1185">Reference proteome</keyword>
<evidence type="ECO:0000256" key="10">
    <source>
        <dbReference type="SAM" id="MobiDB-lite"/>
    </source>
</evidence>
<keyword evidence="8" id="KW-0539">Nucleus</keyword>
<feature type="region of interest" description="Disordered" evidence="10">
    <location>
        <begin position="89"/>
        <end position="149"/>
    </location>
</feature>
<reference evidence="12" key="1">
    <citation type="submission" date="2021-04" db="EMBL/GenBank/DDBJ databases">
        <authorList>
            <person name="Tunstrom K."/>
        </authorList>
    </citation>
    <scope>NUCLEOTIDE SEQUENCE</scope>
</reference>
<evidence type="ECO:0000256" key="4">
    <source>
        <dbReference type="ARBA" id="ARBA00022723"/>
    </source>
</evidence>
<feature type="compositionally biased region" description="Basic and acidic residues" evidence="10">
    <location>
        <begin position="419"/>
        <end position="440"/>
    </location>
</feature>
<feature type="compositionally biased region" description="Basic residues" evidence="10">
    <location>
        <begin position="97"/>
        <end position="111"/>
    </location>
</feature>
<evidence type="ECO:0000256" key="7">
    <source>
        <dbReference type="ARBA" id="ARBA00022833"/>
    </source>
</evidence>
<dbReference type="PANTHER" id="PTHR14738">
    <property type="entry name" value="ZINC FINGER CCCH DOMAIN-CONTAINING PROTEIN 14"/>
    <property type="match status" value="1"/>
</dbReference>
<evidence type="ECO:0000256" key="6">
    <source>
        <dbReference type="ARBA" id="ARBA00022771"/>
    </source>
</evidence>
<feature type="compositionally biased region" description="Basic and acidic residues" evidence="10">
    <location>
        <begin position="322"/>
        <end position="343"/>
    </location>
</feature>
<keyword evidence="9" id="KW-0175">Coiled coil</keyword>
<evidence type="ECO:0000256" key="9">
    <source>
        <dbReference type="SAM" id="Coils"/>
    </source>
</evidence>
<dbReference type="Proteomes" id="UP000691718">
    <property type="component" value="Unassembled WGS sequence"/>
</dbReference>
<feature type="region of interest" description="Disordered" evidence="10">
    <location>
        <begin position="529"/>
        <end position="555"/>
    </location>
</feature>